<proteinExistence type="inferred from homology"/>
<dbReference type="Proteomes" id="UP000094112">
    <property type="component" value="Unassembled WGS sequence"/>
</dbReference>
<dbReference type="InterPro" id="IPR045307">
    <property type="entry name" value="ADCK1_dom"/>
</dbReference>
<sequence>GILSGGYLFDKYAYESTGARTLKSFYVLIRIGIDYKFFFNERNDIAALHERNADRLFNLLNDNKGLYIKLGQNIANQATVFPKAFQDKFAKLYDSAAQDPWNKVDGILKAELGNNYQDHFNYIEQTPIASASIAQVHKAELKTGEKVALKVQHYYISKQIEADLLTYRLFTRIYEYFFEIPVSFTSHYISEHLKEEVDFRKELENGDRVTKLIADDDYLYNKIHVPKNYHDLSTKRVLTAEWCDGVPLIFYDKLKEEYNTKKIMKYYLELFSKMIFQWGFVHADPHPGNLLVRYNKTSKIQELVLLDHGLYVEFPDTLRHEYCALWKSLFELNDKELKKIAISWGIGSDQSDMFASFSLLKPYHKTTENLSKMTNFERQEFMKENFKNFFKETEKFPLELIFLGRSMRMIQLLNQKYRAPVNRINLFTKEAVKGYYLNEPNVKNPGIWHRLERTLRYSIFVLILTISDITFYTSKAGQYLFGTK</sequence>
<dbReference type="InterPro" id="IPR004147">
    <property type="entry name" value="ABC1_dom"/>
</dbReference>
<feature type="non-terminal residue" evidence="3">
    <location>
        <position position="484"/>
    </location>
</feature>
<organism evidence="3 4">
    <name type="scientific">Wickerhamomyces anomalus (strain ATCC 58044 / CBS 1984 / NCYC 433 / NRRL Y-366-8)</name>
    <name type="common">Yeast</name>
    <name type="synonym">Hansenula anomala</name>
    <dbReference type="NCBI Taxonomy" id="683960"/>
    <lineage>
        <taxon>Eukaryota</taxon>
        <taxon>Fungi</taxon>
        <taxon>Dikarya</taxon>
        <taxon>Ascomycota</taxon>
        <taxon>Saccharomycotina</taxon>
        <taxon>Saccharomycetes</taxon>
        <taxon>Phaffomycetales</taxon>
        <taxon>Wickerhamomycetaceae</taxon>
        <taxon>Wickerhamomyces</taxon>
    </lineage>
</organism>
<dbReference type="InterPro" id="IPR051130">
    <property type="entry name" value="Mito_struct-func_regulator"/>
</dbReference>
<feature type="non-terminal residue" evidence="3">
    <location>
        <position position="1"/>
    </location>
</feature>
<feature type="domain" description="ABC1 atypical kinase-like" evidence="2">
    <location>
        <begin position="92"/>
        <end position="340"/>
    </location>
</feature>
<dbReference type="InterPro" id="IPR011009">
    <property type="entry name" value="Kinase-like_dom_sf"/>
</dbReference>
<dbReference type="EMBL" id="KV454209">
    <property type="protein sequence ID" value="ODQ60847.1"/>
    <property type="molecule type" value="Genomic_DNA"/>
</dbReference>
<name>A0A1E3P7J1_WICAA</name>
<dbReference type="Pfam" id="PF03109">
    <property type="entry name" value="ABC1"/>
    <property type="match status" value="1"/>
</dbReference>
<dbReference type="OrthoDB" id="427480at2759"/>
<dbReference type="SUPFAM" id="SSF56112">
    <property type="entry name" value="Protein kinase-like (PK-like)"/>
    <property type="match status" value="1"/>
</dbReference>
<dbReference type="GeneID" id="30197769"/>
<dbReference type="RefSeq" id="XP_019040054.1">
    <property type="nucleotide sequence ID" value="XM_019180523.1"/>
</dbReference>
<keyword evidence="4" id="KW-1185">Reference proteome</keyword>
<protein>
    <recommendedName>
        <fullName evidence="2">ABC1 atypical kinase-like domain-containing protein</fullName>
    </recommendedName>
</protein>
<dbReference type="PANTHER" id="PTHR43173:SF37">
    <property type="entry name" value="ABC1 FAMILY PROTEIN C10F6.14C"/>
    <property type="match status" value="1"/>
</dbReference>
<evidence type="ECO:0000256" key="1">
    <source>
        <dbReference type="ARBA" id="ARBA00009670"/>
    </source>
</evidence>
<gene>
    <name evidence="3" type="ORF">WICANDRAFT_12194</name>
</gene>
<comment type="similarity">
    <text evidence="1">Belongs to the protein kinase superfamily. ADCK protein kinase family.</text>
</comment>
<evidence type="ECO:0000313" key="3">
    <source>
        <dbReference type="EMBL" id="ODQ60847.1"/>
    </source>
</evidence>
<accession>A0A1E3P7J1</accession>
<dbReference type="PANTHER" id="PTHR43173">
    <property type="entry name" value="ABC1 FAMILY PROTEIN"/>
    <property type="match status" value="1"/>
</dbReference>
<evidence type="ECO:0000313" key="4">
    <source>
        <dbReference type="Proteomes" id="UP000094112"/>
    </source>
</evidence>
<dbReference type="AlphaFoldDB" id="A0A1E3P7J1"/>
<dbReference type="CDD" id="cd13969">
    <property type="entry name" value="ADCK1-like"/>
    <property type="match status" value="1"/>
</dbReference>
<dbReference type="STRING" id="683960.A0A1E3P7J1"/>
<evidence type="ECO:0000259" key="2">
    <source>
        <dbReference type="Pfam" id="PF03109"/>
    </source>
</evidence>
<reference evidence="3 4" key="1">
    <citation type="journal article" date="2016" name="Proc. Natl. Acad. Sci. U.S.A.">
        <title>Comparative genomics of biotechnologically important yeasts.</title>
        <authorList>
            <person name="Riley R."/>
            <person name="Haridas S."/>
            <person name="Wolfe K.H."/>
            <person name="Lopes M.R."/>
            <person name="Hittinger C.T."/>
            <person name="Goeker M."/>
            <person name="Salamov A.A."/>
            <person name="Wisecaver J.H."/>
            <person name="Long T.M."/>
            <person name="Calvey C.H."/>
            <person name="Aerts A.L."/>
            <person name="Barry K.W."/>
            <person name="Choi C."/>
            <person name="Clum A."/>
            <person name="Coughlan A.Y."/>
            <person name="Deshpande S."/>
            <person name="Douglass A.P."/>
            <person name="Hanson S.J."/>
            <person name="Klenk H.-P."/>
            <person name="LaButti K.M."/>
            <person name="Lapidus A."/>
            <person name="Lindquist E.A."/>
            <person name="Lipzen A.M."/>
            <person name="Meier-Kolthoff J.P."/>
            <person name="Ohm R.A."/>
            <person name="Otillar R.P."/>
            <person name="Pangilinan J.L."/>
            <person name="Peng Y."/>
            <person name="Rokas A."/>
            <person name="Rosa C.A."/>
            <person name="Scheuner C."/>
            <person name="Sibirny A.A."/>
            <person name="Slot J.C."/>
            <person name="Stielow J.B."/>
            <person name="Sun H."/>
            <person name="Kurtzman C.P."/>
            <person name="Blackwell M."/>
            <person name="Grigoriev I.V."/>
            <person name="Jeffries T.W."/>
        </authorList>
    </citation>
    <scope>NUCLEOTIDE SEQUENCE [LARGE SCALE GENOMIC DNA]</scope>
    <source>
        <strain evidence="4">ATCC 58044 / CBS 1984 / NCYC 433 / NRRL Y-366-8</strain>
    </source>
</reference>